<feature type="transmembrane region" description="Helical" evidence="6">
    <location>
        <begin position="120"/>
        <end position="146"/>
    </location>
</feature>
<evidence type="ECO:0000313" key="8">
    <source>
        <dbReference type="Proteomes" id="UP000199017"/>
    </source>
</evidence>
<keyword evidence="3 6" id="KW-0812">Transmembrane</keyword>
<dbReference type="OrthoDB" id="9775903at2"/>
<sequence>MYITFIRHFIKRIRENRIFDVSAQLGYYFLMAMFPLLLFILSVISFLPISSNDVLRFISPYVPPGTLNIITFNINTIIDVQRFDTLSFSSIATVWLSLLGTFAIIRAINHAYRLSYPRLYKMFIIGFGLMMSILLAIIISLLLPIYGRPFGSFLFSLIGWDAFFMYIWEWVRWGVSFIVIGLVLLYIYLTVPNRIISLKEAFPGAVFALISWQAGSLGFFFYVENNDYSVIYGSLGNIIVLMIWFYISGFSILAGGELNAMIAEKRKNRW</sequence>
<dbReference type="PIRSF" id="PIRSF035875">
    <property type="entry name" value="RNase_BN"/>
    <property type="match status" value="1"/>
</dbReference>
<dbReference type="PANTHER" id="PTHR30213:SF0">
    <property type="entry name" value="UPF0761 MEMBRANE PROTEIN YIHY"/>
    <property type="match status" value="1"/>
</dbReference>
<evidence type="ECO:0000313" key="7">
    <source>
        <dbReference type="EMBL" id="SDH44502.1"/>
    </source>
</evidence>
<feature type="transmembrane region" description="Helical" evidence="6">
    <location>
        <begin position="170"/>
        <end position="189"/>
    </location>
</feature>
<dbReference type="STRING" id="930129.SAMN05216352_101312"/>
<proteinExistence type="predicted"/>
<reference evidence="7 8" key="1">
    <citation type="submission" date="2016-10" db="EMBL/GenBank/DDBJ databases">
        <authorList>
            <person name="de Groot N.N."/>
        </authorList>
    </citation>
    <scope>NUCLEOTIDE SEQUENCE [LARGE SCALE GENOMIC DNA]</scope>
    <source>
        <strain evidence="8">P4B,CCM 7963,CECT 7998,DSM 25260,IBRC-M 10614,KCTC 13821</strain>
    </source>
</reference>
<dbReference type="RefSeq" id="WP_091579923.1">
    <property type="nucleotide sequence ID" value="NZ_FNDU01000001.1"/>
</dbReference>
<feature type="transmembrane region" description="Helical" evidence="6">
    <location>
        <begin position="235"/>
        <end position="260"/>
    </location>
</feature>
<protein>
    <submittedName>
        <fullName evidence="7">Membrane protein</fullName>
    </submittedName>
</protein>
<dbReference type="NCBIfam" id="TIGR00765">
    <property type="entry name" value="yihY_not_rbn"/>
    <property type="match status" value="1"/>
</dbReference>
<dbReference type="GO" id="GO:0005886">
    <property type="term" value="C:plasma membrane"/>
    <property type="evidence" value="ECO:0007669"/>
    <property type="project" value="UniProtKB-SubCell"/>
</dbReference>
<feature type="transmembrane region" description="Helical" evidence="6">
    <location>
        <begin position="88"/>
        <end position="108"/>
    </location>
</feature>
<dbReference type="EMBL" id="FNDU01000001">
    <property type="protein sequence ID" value="SDH44502.1"/>
    <property type="molecule type" value="Genomic_DNA"/>
</dbReference>
<dbReference type="PANTHER" id="PTHR30213">
    <property type="entry name" value="INNER MEMBRANE PROTEIN YHJD"/>
    <property type="match status" value="1"/>
</dbReference>
<evidence type="ECO:0000256" key="3">
    <source>
        <dbReference type="ARBA" id="ARBA00022692"/>
    </source>
</evidence>
<dbReference type="Proteomes" id="UP000199017">
    <property type="component" value="Unassembled WGS sequence"/>
</dbReference>
<feature type="transmembrane region" description="Helical" evidence="6">
    <location>
        <begin position="21"/>
        <end position="47"/>
    </location>
</feature>
<evidence type="ECO:0000256" key="2">
    <source>
        <dbReference type="ARBA" id="ARBA00022475"/>
    </source>
</evidence>
<keyword evidence="8" id="KW-1185">Reference proteome</keyword>
<accession>A0A1G8CGI5</accession>
<dbReference type="AlphaFoldDB" id="A0A1G8CGI5"/>
<evidence type="ECO:0000256" key="6">
    <source>
        <dbReference type="SAM" id="Phobius"/>
    </source>
</evidence>
<dbReference type="Pfam" id="PF03631">
    <property type="entry name" value="Virul_fac_BrkB"/>
    <property type="match status" value="1"/>
</dbReference>
<name>A0A1G8CGI5_9BACI</name>
<evidence type="ECO:0000256" key="4">
    <source>
        <dbReference type="ARBA" id="ARBA00022989"/>
    </source>
</evidence>
<organism evidence="7 8">
    <name type="scientific">Alteribacillus bidgolensis</name>
    <dbReference type="NCBI Taxonomy" id="930129"/>
    <lineage>
        <taxon>Bacteria</taxon>
        <taxon>Bacillati</taxon>
        <taxon>Bacillota</taxon>
        <taxon>Bacilli</taxon>
        <taxon>Bacillales</taxon>
        <taxon>Bacillaceae</taxon>
        <taxon>Alteribacillus</taxon>
    </lineage>
</organism>
<feature type="transmembrane region" description="Helical" evidence="6">
    <location>
        <begin position="201"/>
        <end position="223"/>
    </location>
</feature>
<evidence type="ECO:0000256" key="1">
    <source>
        <dbReference type="ARBA" id="ARBA00004651"/>
    </source>
</evidence>
<keyword evidence="2" id="KW-1003">Cell membrane</keyword>
<keyword evidence="5 6" id="KW-0472">Membrane</keyword>
<gene>
    <name evidence="7" type="ORF">SAMN05216352_101312</name>
</gene>
<evidence type="ECO:0000256" key="5">
    <source>
        <dbReference type="ARBA" id="ARBA00023136"/>
    </source>
</evidence>
<dbReference type="InterPro" id="IPR017039">
    <property type="entry name" value="Virul_fac_BrkB"/>
</dbReference>
<comment type="subcellular location">
    <subcellularLocation>
        <location evidence="1">Cell membrane</location>
        <topology evidence="1">Multi-pass membrane protein</topology>
    </subcellularLocation>
</comment>
<keyword evidence="4 6" id="KW-1133">Transmembrane helix</keyword>